<name>A0A136JER8_9PEZI</name>
<feature type="compositionally biased region" description="Polar residues" evidence="1">
    <location>
        <begin position="414"/>
        <end position="428"/>
    </location>
</feature>
<gene>
    <name evidence="3" type="ORF">Micbo1qcDRAFT_201004</name>
</gene>
<dbReference type="STRING" id="196109.A0A136JER8"/>
<feature type="region of interest" description="Disordered" evidence="1">
    <location>
        <begin position="269"/>
        <end position="442"/>
    </location>
</feature>
<reference evidence="4" key="1">
    <citation type="submission" date="2016-02" db="EMBL/GenBank/DDBJ databases">
        <title>Draft genome sequence of Microdochium bolleyi, a fungal endophyte of beachgrass.</title>
        <authorList>
            <consortium name="DOE Joint Genome Institute"/>
            <person name="David A.S."/>
            <person name="May G."/>
            <person name="Haridas S."/>
            <person name="Lim J."/>
            <person name="Wang M."/>
            <person name="Labutti K."/>
            <person name="Lipzen A."/>
            <person name="Barry K."/>
            <person name="Grigoriev I.V."/>
        </authorList>
    </citation>
    <scope>NUCLEOTIDE SEQUENCE [LARGE SCALE GENOMIC DNA]</scope>
    <source>
        <strain evidence="4">J235TASD1</strain>
    </source>
</reference>
<feature type="compositionally biased region" description="Polar residues" evidence="1">
    <location>
        <begin position="269"/>
        <end position="282"/>
    </location>
</feature>
<feature type="region of interest" description="Disordered" evidence="1">
    <location>
        <begin position="1"/>
        <end position="85"/>
    </location>
</feature>
<keyword evidence="4" id="KW-1185">Reference proteome</keyword>
<feature type="domain" description="HTH APSES-type" evidence="2">
    <location>
        <begin position="120"/>
        <end position="238"/>
    </location>
</feature>
<dbReference type="InterPro" id="IPR051642">
    <property type="entry name" value="SWI6-like"/>
</dbReference>
<evidence type="ECO:0000259" key="2">
    <source>
        <dbReference type="PROSITE" id="PS51299"/>
    </source>
</evidence>
<protein>
    <recommendedName>
        <fullName evidence="2">HTH APSES-type domain-containing protein</fullName>
    </recommendedName>
</protein>
<dbReference type="PANTHER" id="PTHR43828:SF5">
    <property type="entry name" value="TRANSCRIPTIONAL REPRESSOR XBP1"/>
    <property type="match status" value="1"/>
</dbReference>
<dbReference type="PANTHER" id="PTHR43828">
    <property type="entry name" value="ASPARAGINASE"/>
    <property type="match status" value="1"/>
</dbReference>
<dbReference type="InterPro" id="IPR003163">
    <property type="entry name" value="Tscrpt_reg_HTH_APSES-type"/>
</dbReference>
<evidence type="ECO:0000313" key="4">
    <source>
        <dbReference type="Proteomes" id="UP000070501"/>
    </source>
</evidence>
<dbReference type="GO" id="GO:0000981">
    <property type="term" value="F:DNA-binding transcription factor activity, RNA polymerase II-specific"/>
    <property type="evidence" value="ECO:0007669"/>
    <property type="project" value="UniProtKB-ARBA"/>
</dbReference>
<dbReference type="Proteomes" id="UP000070501">
    <property type="component" value="Unassembled WGS sequence"/>
</dbReference>
<accession>A0A136JER8</accession>
<dbReference type="OrthoDB" id="5562739at2759"/>
<evidence type="ECO:0000313" key="3">
    <source>
        <dbReference type="EMBL" id="KXJ95642.1"/>
    </source>
</evidence>
<feature type="compositionally biased region" description="Low complexity" evidence="1">
    <location>
        <begin position="24"/>
        <end position="43"/>
    </location>
</feature>
<dbReference type="EMBL" id="KQ964246">
    <property type="protein sequence ID" value="KXJ95642.1"/>
    <property type="molecule type" value="Genomic_DNA"/>
</dbReference>
<dbReference type="Gene3D" id="3.10.260.10">
    <property type="entry name" value="Transcription regulator HTH, APSES-type DNA-binding domain"/>
    <property type="match status" value="1"/>
</dbReference>
<dbReference type="GO" id="GO:0030907">
    <property type="term" value="C:MBF transcription complex"/>
    <property type="evidence" value="ECO:0007669"/>
    <property type="project" value="TreeGrafter"/>
</dbReference>
<dbReference type="SUPFAM" id="SSF54616">
    <property type="entry name" value="DNA-binding domain of Mlu1-box binding protein MBP1"/>
    <property type="match status" value="1"/>
</dbReference>
<sequence>MAWEPYSDSPQHKRMRIDSILNPSSQRAQSSQGAASSGNAASRPQRASTSNSMQSSPTTQRLAQEAATLSGRNGPKGDVNFPPFEDLDAATTRQLQHFGVYLLGDIQNCCRHIPYNSGKKDFQLKTGRDSFEVFQYTFTYPPGKNTYTVMWDYNVGLVRITPFFKCCGHPKTMPAKMLNLNPGLKTISHSITGGSIVAQGYWLPYDCAKAVCATFCHSIAPALIPIFGPEFPASCISPGCDGYEYMKINAAVVKAATREAETFRCRYGNSSQTGQSLSNLLRTNAGPMTGQSEAQDTITVQTSTTQQVAPHREAGGVGLKQSRTPLPRAPTRAYYPSPQTPQIRSPELPNHSSPVSTAYAIDPARSSQAEASGDPGISPDSSRPATLAHYPAERETYQHHLQTPLSSTRKRPSQEISGDYQRTPTGFCTGQHHGSREQHYCSPPETVCSSSVYSGAATRDNSAQSTPRQSYATRPHAARLESLYCLRGRW</sequence>
<dbReference type="GO" id="GO:0003779">
    <property type="term" value="F:actin binding"/>
    <property type="evidence" value="ECO:0007669"/>
    <property type="project" value="InterPro"/>
</dbReference>
<evidence type="ECO:0000256" key="1">
    <source>
        <dbReference type="SAM" id="MobiDB-lite"/>
    </source>
</evidence>
<dbReference type="InParanoid" id="A0A136JER8"/>
<dbReference type="InterPro" id="IPR027310">
    <property type="entry name" value="Profilin_CS"/>
</dbReference>
<dbReference type="PROSITE" id="PS51299">
    <property type="entry name" value="HTH_APSES"/>
    <property type="match status" value="1"/>
</dbReference>
<dbReference type="PROSITE" id="PS00414">
    <property type="entry name" value="PROFILIN"/>
    <property type="match status" value="1"/>
</dbReference>
<dbReference type="AlphaFoldDB" id="A0A136JER8"/>
<organism evidence="3 4">
    <name type="scientific">Microdochium bolleyi</name>
    <dbReference type="NCBI Taxonomy" id="196109"/>
    <lineage>
        <taxon>Eukaryota</taxon>
        <taxon>Fungi</taxon>
        <taxon>Dikarya</taxon>
        <taxon>Ascomycota</taxon>
        <taxon>Pezizomycotina</taxon>
        <taxon>Sordariomycetes</taxon>
        <taxon>Xylariomycetidae</taxon>
        <taxon>Xylariales</taxon>
        <taxon>Microdochiaceae</taxon>
        <taxon>Microdochium</taxon>
    </lineage>
</organism>
<feature type="compositionally biased region" description="Low complexity" evidence="1">
    <location>
        <begin position="295"/>
        <end position="307"/>
    </location>
</feature>
<dbReference type="GO" id="GO:0033309">
    <property type="term" value="C:SBF transcription complex"/>
    <property type="evidence" value="ECO:0007669"/>
    <property type="project" value="TreeGrafter"/>
</dbReference>
<feature type="compositionally biased region" description="Polar residues" evidence="1">
    <location>
        <begin position="45"/>
        <end position="62"/>
    </location>
</feature>
<dbReference type="GO" id="GO:0003677">
    <property type="term" value="F:DNA binding"/>
    <property type="evidence" value="ECO:0007669"/>
    <property type="project" value="InterPro"/>
</dbReference>
<proteinExistence type="predicted"/>
<dbReference type="InterPro" id="IPR036887">
    <property type="entry name" value="HTH_APSES_sf"/>
</dbReference>